<name>A0A0A8Y9D5_ARUDO</name>
<reference evidence="1" key="2">
    <citation type="journal article" date="2015" name="Data Brief">
        <title>Shoot transcriptome of the giant reed, Arundo donax.</title>
        <authorList>
            <person name="Barrero R.A."/>
            <person name="Guerrero F.D."/>
            <person name="Moolhuijzen P."/>
            <person name="Goolsby J.A."/>
            <person name="Tidwell J."/>
            <person name="Bellgard S.E."/>
            <person name="Bellgard M.I."/>
        </authorList>
    </citation>
    <scope>NUCLEOTIDE SEQUENCE</scope>
    <source>
        <tissue evidence="1">Shoot tissue taken approximately 20 cm above the soil surface</tissue>
    </source>
</reference>
<organism evidence="1">
    <name type="scientific">Arundo donax</name>
    <name type="common">Giant reed</name>
    <name type="synonym">Donax arundinaceus</name>
    <dbReference type="NCBI Taxonomy" id="35708"/>
    <lineage>
        <taxon>Eukaryota</taxon>
        <taxon>Viridiplantae</taxon>
        <taxon>Streptophyta</taxon>
        <taxon>Embryophyta</taxon>
        <taxon>Tracheophyta</taxon>
        <taxon>Spermatophyta</taxon>
        <taxon>Magnoliopsida</taxon>
        <taxon>Liliopsida</taxon>
        <taxon>Poales</taxon>
        <taxon>Poaceae</taxon>
        <taxon>PACMAD clade</taxon>
        <taxon>Arundinoideae</taxon>
        <taxon>Arundineae</taxon>
        <taxon>Arundo</taxon>
    </lineage>
</organism>
<evidence type="ECO:0000313" key="1">
    <source>
        <dbReference type="EMBL" id="JAD22394.1"/>
    </source>
</evidence>
<proteinExistence type="predicted"/>
<reference evidence="1" key="1">
    <citation type="submission" date="2014-09" db="EMBL/GenBank/DDBJ databases">
        <authorList>
            <person name="Magalhaes I.L.F."/>
            <person name="Oliveira U."/>
            <person name="Santos F.R."/>
            <person name="Vidigal T.H.D.A."/>
            <person name="Brescovit A.D."/>
            <person name="Santos A.J."/>
        </authorList>
    </citation>
    <scope>NUCLEOTIDE SEQUENCE</scope>
    <source>
        <tissue evidence="1">Shoot tissue taken approximately 20 cm above the soil surface</tissue>
    </source>
</reference>
<dbReference type="EMBL" id="GBRH01275501">
    <property type="protein sequence ID" value="JAD22394.1"/>
    <property type="molecule type" value="Transcribed_RNA"/>
</dbReference>
<dbReference type="AlphaFoldDB" id="A0A0A8Y9D5"/>
<sequence>MFHKQASLTALMQMDKSGIKSNICVQHRGFGGI</sequence>
<protein>
    <submittedName>
        <fullName evidence="1">Uncharacterized protein</fullName>
    </submittedName>
</protein>
<accession>A0A0A8Y9D5</accession>